<dbReference type="PROSITE" id="PS50977">
    <property type="entry name" value="HTH_TETR_2"/>
    <property type="match status" value="1"/>
</dbReference>
<dbReference type="PANTHER" id="PTHR43479:SF7">
    <property type="entry name" value="TETR-FAMILY TRANSCRIPTIONAL REGULATOR"/>
    <property type="match status" value="1"/>
</dbReference>
<dbReference type="InterPro" id="IPR001647">
    <property type="entry name" value="HTH_TetR"/>
</dbReference>
<accession>A0A4P6K5M5</accession>
<dbReference type="InterPro" id="IPR050624">
    <property type="entry name" value="HTH-type_Tx_Regulator"/>
</dbReference>
<dbReference type="AlphaFoldDB" id="A0A4P6K5M5"/>
<dbReference type="KEGG" id="kbs:EPA93_47850"/>
<dbReference type="Proteomes" id="UP000290365">
    <property type="component" value="Chromosome"/>
</dbReference>
<gene>
    <name evidence="4" type="ORF">EPA93_47850</name>
</gene>
<reference evidence="4 5" key="1">
    <citation type="submission" date="2019-01" db="EMBL/GenBank/DDBJ databases">
        <title>Ktedonosporobacter rubrisoli SCAWS-G2.</title>
        <authorList>
            <person name="Huang Y."/>
            <person name="Yan B."/>
        </authorList>
    </citation>
    <scope>NUCLEOTIDE SEQUENCE [LARGE SCALE GENOMIC DNA]</scope>
    <source>
        <strain evidence="4 5">SCAWS-G2</strain>
    </source>
</reference>
<dbReference type="GO" id="GO:0003677">
    <property type="term" value="F:DNA binding"/>
    <property type="evidence" value="ECO:0007669"/>
    <property type="project" value="UniProtKB-UniRule"/>
</dbReference>
<protein>
    <submittedName>
        <fullName evidence="4">TetR/AcrR family transcriptional regulator</fullName>
    </submittedName>
</protein>
<dbReference type="PRINTS" id="PR00455">
    <property type="entry name" value="HTHTETR"/>
</dbReference>
<evidence type="ECO:0000313" key="4">
    <source>
        <dbReference type="EMBL" id="QBD83273.1"/>
    </source>
</evidence>
<dbReference type="SUPFAM" id="SSF46689">
    <property type="entry name" value="Homeodomain-like"/>
    <property type="match status" value="1"/>
</dbReference>
<dbReference type="OrthoDB" id="161608at2"/>
<feature type="domain" description="HTH tetR-type" evidence="3">
    <location>
        <begin position="20"/>
        <end position="80"/>
    </location>
</feature>
<evidence type="ECO:0000259" key="3">
    <source>
        <dbReference type="PROSITE" id="PS50977"/>
    </source>
</evidence>
<evidence type="ECO:0000313" key="5">
    <source>
        <dbReference type="Proteomes" id="UP000290365"/>
    </source>
</evidence>
<dbReference type="InterPro" id="IPR009057">
    <property type="entry name" value="Homeodomain-like_sf"/>
</dbReference>
<organism evidence="4 5">
    <name type="scientific">Ktedonosporobacter rubrisoli</name>
    <dbReference type="NCBI Taxonomy" id="2509675"/>
    <lineage>
        <taxon>Bacteria</taxon>
        <taxon>Bacillati</taxon>
        <taxon>Chloroflexota</taxon>
        <taxon>Ktedonobacteria</taxon>
        <taxon>Ktedonobacterales</taxon>
        <taxon>Ktedonosporobacteraceae</taxon>
        <taxon>Ktedonosporobacter</taxon>
    </lineage>
</organism>
<dbReference type="EMBL" id="CP035758">
    <property type="protein sequence ID" value="QBD83273.1"/>
    <property type="molecule type" value="Genomic_DNA"/>
</dbReference>
<sequence length="206" mass="24104">MIERKDAVATPSKGVDRRVQRTRQLLQQAFLDIMQEKGFTAMNIQEITERANLNRGTFYAHFADKYALLEEILHEQFRSLIEGMFPPAPQWNRHILYALIQAVLEYFKSMYHNCSPFDIIDPLLKHAVQEELYRFFLNWLKYHRARERQIEVRVETLAGFMSWSIFGAALQWSQENDSASSEQIAREVLLVITEGIAQFVPTAFTT</sequence>
<keyword evidence="1 2" id="KW-0238">DNA-binding</keyword>
<dbReference type="Gene3D" id="1.10.357.10">
    <property type="entry name" value="Tetracycline Repressor, domain 2"/>
    <property type="match status" value="1"/>
</dbReference>
<name>A0A4P6K5M5_KTERU</name>
<dbReference type="PANTHER" id="PTHR43479">
    <property type="entry name" value="ACREF/ENVCD OPERON REPRESSOR-RELATED"/>
    <property type="match status" value="1"/>
</dbReference>
<feature type="DNA-binding region" description="H-T-H motif" evidence="2">
    <location>
        <begin position="43"/>
        <end position="62"/>
    </location>
</feature>
<dbReference type="Pfam" id="PF00440">
    <property type="entry name" value="TetR_N"/>
    <property type="match status" value="1"/>
</dbReference>
<keyword evidence="5" id="KW-1185">Reference proteome</keyword>
<evidence type="ECO:0000256" key="2">
    <source>
        <dbReference type="PROSITE-ProRule" id="PRU00335"/>
    </source>
</evidence>
<evidence type="ECO:0000256" key="1">
    <source>
        <dbReference type="ARBA" id="ARBA00023125"/>
    </source>
</evidence>
<proteinExistence type="predicted"/>